<keyword evidence="1" id="KW-0812">Transmembrane</keyword>
<gene>
    <name evidence="2" type="ORF">ASILVAE211_01310</name>
</gene>
<dbReference type="RefSeq" id="WP_227319481.1">
    <property type="nucleotide sequence ID" value="NZ_JAESVB010000001.1"/>
</dbReference>
<dbReference type="EMBL" id="JAESVB010000001">
    <property type="protein sequence ID" value="MCB8873801.1"/>
    <property type="molecule type" value="Genomic_DNA"/>
</dbReference>
<feature type="transmembrane region" description="Helical" evidence="1">
    <location>
        <begin position="160"/>
        <end position="184"/>
    </location>
</feature>
<dbReference type="InterPro" id="IPR005325">
    <property type="entry name" value="DUF308_memb"/>
</dbReference>
<dbReference type="InterPro" id="IPR052712">
    <property type="entry name" value="Acid_resist_chaperone_HdeD"/>
</dbReference>
<evidence type="ECO:0000256" key="1">
    <source>
        <dbReference type="SAM" id="Phobius"/>
    </source>
</evidence>
<feature type="transmembrane region" description="Helical" evidence="1">
    <location>
        <begin position="21"/>
        <end position="42"/>
    </location>
</feature>
<reference evidence="2" key="1">
    <citation type="journal article" date="2021" name="Microorganisms">
        <title>Acidisoma silvae sp. nov. and Acidisomacellulosilytica sp. nov., Two Acidophilic Bacteria Isolated from Decaying Wood, Hydrolyzing Cellulose and Producing Poly-3-hydroxybutyrate.</title>
        <authorList>
            <person name="Mieszkin S."/>
            <person name="Pouder E."/>
            <person name="Uroz S."/>
            <person name="Simon-Colin C."/>
            <person name="Alain K."/>
        </authorList>
    </citation>
    <scope>NUCLEOTIDE SEQUENCE</scope>
    <source>
        <strain evidence="2">HW T2.11</strain>
    </source>
</reference>
<evidence type="ECO:0000313" key="2">
    <source>
        <dbReference type="EMBL" id="MCB8873801.1"/>
    </source>
</evidence>
<accession>A0A963YNI9</accession>
<dbReference type="PANTHER" id="PTHR34989:SF1">
    <property type="entry name" value="PROTEIN HDED"/>
    <property type="match status" value="1"/>
</dbReference>
<keyword evidence="3" id="KW-1185">Reference proteome</keyword>
<keyword evidence="1" id="KW-1133">Transmembrane helix</keyword>
<evidence type="ECO:0000313" key="3">
    <source>
        <dbReference type="Proteomes" id="UP000708298"/>
    </source>
</evidence>
<dbReference type="GO" id="GO:0005886">
    <property type="term" value="C:plasma membrane"/>
    <property type="evidence" value="ECO:0007669"/>
    <property type="project" value="TreeGrafter"/>
</dbReference>
<protein>
    <submittedName>
        <fullName evidence="2">HdeD family acid-resistance protein</fullName>
    </submittedName>
</protein>
<proteinExistence type="predicted"/>
<feature type="transmembrane region" description="Helical" evidence="1">
    <location>
        <begin position="101"/>
        <end position="121"/>
    </location>
</feature>
<sequence>MSGFGLSPTLPKPGSAPADRWGWFVALGIVQIIVGVLCWIDVTAASIAGVVILGVLLLIGGVFQIVHAFTMRGWSGFLLYVLIGILYVIGGLLLMEEPLRGSLIITIVIAVMLIVSGIARLIVAATHRHMQGLWLVILSGLVSFAVGIMLYASLPWSSLWVLGTLIAIELVFHGIAWLQFGFALKRSHRA</sequence>
<dbReference type="PANTHER" id="PTHR34989">
    <property type="entry name" value="PROTEIN HDED"/>
    <property type="match status" value="1"/>
</dbReference>
<feature type="transmembrane region" description="Helical" evidence="1">
    <location>
        <begin position="133"/>
        <end position="154"/>
    </location>
</feature>
<keyword evidence="1" id="KW-0472">Membrane</keyword>
<feature type="transmembrane region" description="Helical" evidence="1">
    <location>
        <begin position="77"/>
        <end position="95"/>
    </location>
</feature>
<dbReference type="AlphaFoldDB" id="A0A963YNI9"/>
<name>A0A963YNI9_9PROT</name>
<organism evidence="2 3">
    <name type="scientific">Acidisoma silvae</name>
    <dbReference type="NCBI Taxonomy" id="2802396"/>
    <lineage>
        <taxon>Bacteria</taxon>
        <taxon>Pseudomonadati</taxon>
        <taxon>Pseudomonadota</taxon>
        <taxon>Alphaproteobacteria</taxon>
        <taxon>Acetobacterales</taxon>
        <taxon>Acidocellaceae</taxon>
        <taxon>Acidisoma</taxon>
    </lineage>
</organism>
<comment type="caution">
    <text evidence="2">The sequence shown here is derived from an EMBL/GenBank/DDBJ whole genome shotgun (WGS) entry which is preliminary data.</text>
</comment>
<feature type="transmembrane region" description="Helical" evidence="1">
    <location>
        <begin position="48"/>
        <end position="70"/>
    </location>
</feature>
<dbReference type="Pfam" id="PF03729">
    <property type="entry name" value="DUF308"/>
    <property type="match status" value="2"/>
</dbReference>
<reference evidence="2" key="2">
    <citation type="submission" date="2021-01" db="EMBL/GenBank/DDBJ databases">
        <authorList>
            <person name="Mieszkin S."/>
            <person name="Pouder E."/>
            <person name="Alain K."/>
        </authorList>
    </citation>
    <scope>NUCLEOTIDE SEQUENCE</scope>
    <source>
        <strain evidence="2">HW T2.11</strain>
    </source>
</reference>
<dbReference type="Proteomes" id="UP000708298">
    <property type="component" value="Unassembled WGS sequence"/>
</dbReference>